<dbReference type="GO" id="GO:0046872">
    <property type="term" value="F:metal ion binding"/>
    <property type="evidence" value="ECO:0007669"/>
    <property type="project" value="UniProtKB-KW"/>
</dbReference>
<keyword evidence="3 7" id="KW-1003">Cell membrane</keyword>
<reference evidence="13 14" key="1">
    <citation type="submission" date="2016-10" db="EMBL/GenBank/DDBJ databases">
        <authorList>
            <person name="de Groot N.N."/>
        </authorList>
    </citation>
    <scope>NUCLEOTIDE SEQUENCE [LARGE SCALE GENOMIC DNA]</scope>
    <source>
        <strain evidence="13 14">DSM 21633</strain>
    </source>
</reference>
<feature type="active site" evidence="8">
    <location>
        <position position="296"/>
    </location>
</feature>
<dbReference type="AlphaFoldDB" id="A0A1H9MBT0"/>
<dbReference type="InterPro" id="IPR050448">
    <property type="entry name" value="OpgB/LTA_synthase_biosynth"/>
</dbReference>
<feature type="transmembrane region" description="Helical" evidence="11">
    <location>
        <begin position="7"/>
        <end position="28"/>
    </location>
</feature>
<proteinExistence type="inferred from homology"/>
<feature type="transmembrane region" description="Helical" evidence="11">
    <location>
        <begin position="152"/>
        <end position="169"/>
    </location>
</feature>
<dbReference type="SUPFAM" id="SSF53649">
    <property type="entry name" value="Alkaline phosphatase-like"/>
    <property type="match status" value="1"/>
</dbReference>
<organism evidence="13 14">
    <name type="scientific">Piscibacillus halophilus</name>
    <dbReference type="NCBI Taxonomy" id="571933"/>
    <lineage>
        <taxon>Bacteria</taxon>
        <taxon>Bacillati</taxon>
        <taxon>Bacillota</taxon>
        <taxon>Bacilli</taxon>
        <taxon>Bacillales</taxon>
        <taxon>Bacillaceae</taxon>
        <taxon>Piscibacillus</taxon>
    </lineage>
</organism>
<dbReference type="OrthoDB" id="5901192at2"/>
<feature type="binding site" evidence="10">
    <location>
        <position position="254"/>
    </location>
    <ligand>
        <name>Mn(2+)</name>
        <dbReference type="ChEBI" id="CHEBI:29035"/>
    </ligand>
</feature>
<keyword evidence="14" id="KW-1185">Reference proteome</keyword>
<feature type="binding site" evidence="10">
    <location>
        <position position="471"/>
    </location>
    <ligand>
        <name>Mn(2+)</name>
        <dbReference type="ChEBI" id="CHEBI:29035"/>
    </ligand>
</feature>
<keyword evidence="6 7" id="KW-0472">Membrane</keyword>
<evidence type="ECO:0000256" key="2">
    <source>
        <dbReference type="ARBA" id="ARBA00009983"/>
    </source>
</evidence>
<dbReference type="PANTHER" id="PTHR47371:SF1">
    <property type="entry name" value="LIPOTEICHOIC ACID SYNTHASE-LIKE YQGS"/>
    <property type="match status" value="1"/>
</dbReference>
<accession>A0A1H9MBT0</accession>
<comment type="similarity">
    <text evidence="2 7">Belongs to the LTA synthase family.</text>
</comment>
<dbReference type="CDD" id="cd16015">
    <property type="entry name" value="LTA_synthase"/>
    <property type="match status" value="1"/>
</dbReference>
<dbReference type="InterPro" id="IPR012160">
    <property type="entry name" value="LtaS-like"/>
</dbReference>
<dbReference type="InterPro" id="IPR000917">
    <property type="entry name" value="Sulfatase_N"/>
</dbReference>
<dbReference type="Pfam" id="PF00884">
    <property type="entry name" value="Sulfatase"/>
    <property type="match status" value="1"/>
</dbReference>
<evidence type="ECO:0000256" key="3">
    <source>
        <dbReference type="ARBA" id="ARBA00022475"/>
    </source>
</evidence>
<evidence type="ECO:0000256" key="1">
    <source>
        <dbReference type="ARBA" id="ARBA00004651"/>
    </source>
</evidence>
<feature type="binding site" evidence="10">
    <location>
        <position position="472"/>
    </location>
    <ligand>
        <name>Mn(2+)</name>
        <dbReference type="ChEBI" id="CHEBI:29035"/>
    </ligand>
</feature>
<evidence type="ECO:0000259" key="12">
    <source>
        <dbReference type="Pfam" id="PF00884"/>
    </source>
</evidence>
<dbReference type="PANTHER" id="PTHR47371">
    <property type="entry name" value="LIPOTEICHOIC ACID SYNTHASE"/>
    <property type="match status" value="1"/>
</dbReference>
<dbReference type="InterPro" id="IPR017850">
    <property type="entry name" value="Alkaline_phosphatase_core_sf"/>
</dbReference>
<dbReference type="GO" id="GO:0005886">
    <property type="term" value="C:plasma membrane"/>
    <property type="evidence" value="ECO:0007669"/>
    <property type="project" value="UniProtKB-SubCell"/>
</dbReference>
<feature type="domain" description="Sulfatase N-terminal" evidence="12">
    <location>
        <begin position="246"/>
        <end position="536"/>
    </location>
</feature>
<feature type="binding site" evidence="9">
    <location>
        <position position="412"/>
    </location>
    <ligand>
        <name>substrate</name>
    </ligand>
</feature>
<dbReference type="Gene3D" id="3.40.720.10">
    <property type="entry name" value="Alkaline Phosphatase, subunit A"/>
    <property type="match status" value="1"/>
</dbReference>
<protein>
    <submittedName>
        <fullName evidence="13">Phosphoglycerol transferase MdoB</fullName>
    </submittedName>
</protein>
<dbReference type="Gene3D" id="3.30.1120.170">
    <property type="match status" value="1"/>
</dbReference>
<evidence type="ECO:0000256" key="9">
    <source>
        <dbReference type="PIRSR" id="PIRSR005091-2"/>
    </source>
</evidence>
<evidence type="ECO:0000256" key="6">
    <source>
        <dbReference type="ARBA" id="ARBA00023136"/>
    </source>
</evidence>
<dbReference type="STRING" id="571933.SAMN05216362_1606"/>
<evidence type="ECO:0000256" key="7">
    <source>
        <dbReference type="PIRNR" id="PIRNR005091"/>
    </source>
</evidence>
<keyword evidence="4 11" id="KW-0812">Transmembrane</keyword>
<feature type="transmembrane region" description="Helical" evidence="11">
    <location>
        <begin position="67"/>
        <end position="88"/>
    </location>
</feature>
<dbReference type="PIRSF" id="PIRSF005091">
    <property type="entry name" value="Mmb_sulf_HI1246"/>
    <property type="match status" value="1"/>
</dbReference>
<dbReference type="GO" id="GO:0016740">
    <property type="term" value="F:transferase activity"/>
    <property type="evidence" value="ECO:0007669"/>
    <property type="project" value="UniProtKB-KW"/>
</dbReference>
<dbReference type="RefSeq" id="WP_091776082.1">
    <property type="nucleotide sequence ID" value="NZ_FOES01000060.1"/>
</dbReference>
<evidence type="ECO:0000256" key="8">
    <source>
        <dbReference type="PIRSR" id="PIRSR005091-1"/>
    </source>
</evidence>
<feature type="transmembrane region" description="Helical" evidence="11">
    <location>
        <begin position="40"/>
        <end position="60"/>
    </location>
</feature>
<dbReference type="Proteomes" id="UP000199427">
    <property type="component" value="Unassembled WGS sequence"/>
</dbReference>
<evidence type="ECO:0000313" key="14">
    <source>
        <dbReference type="Proteomes" id="UP000199427"/>
    </source>
</evidence>
<evidence type="ECO:0000256" key="10">
    <source>
        <dbReference type="PIRSR" id="PIRSR005091-3"/>
    </source>
</evidence>
<dbReference type="EMBL" id="FOES01000060">
    <property type="protein sequence ID" value="SER21156.1"/>
    <property type="molecule type" value="Genomic_DNA"/>
</dbReference>
<gene>
    <name evidence="13" type="ORF">SAMN05216362_1606</name>
</gene>
<evidence type="ECO:0000256" key="4">
    <source>
        <dbReference type="ARBA" id="ARBA00022692"/>
    </source>
</evidence>
<keyword evidence="5 11" id="KW-1133">Transmembrane helix</keyword>
<keyword evidence="9" id="KW-0464">Manganese</keyword>
<feature type="transmembrane region" description="Helical" evidence="11">
    <location>
        <begin position="108"/>
        <end position="132"/>
    </location>
</feature>
<evidence type="ECO:0000256" key="5">
    <source>
        <dbReference type="ARBA" id="ARBA00022989"/>
    </source>
</evidence>
<comment type="subcellular location">
    <subcellularLocation>
        <location evidence="1">Cell membrane</location>
        <topology evidence="1">Multi-pass membrane protein</topology>
    </subcellularLocation>
</comment>
<sequence length="635" mass="74170">MERFRRIPLFIIASLLVGLKTYLVYRFYFNLSFESVFQEIIIFINAFAFSFFVFSIGVWFKKKRQKKFIYITTIAMTFILIANLMYYRNFTDFITLPTLMQVNNAGDLGGSILSLFHFEDIILILDVALIFYLGKREIFPIQPFSTLFKRRILAVAFSFLALNMVLAELERPMLFKRGFDREYLVKNVGLYTFHGYDAFITATMQSKRIFADGSEFNEIEEYVKDSVEESQNAEQSIDLEGIAEGKNIVYIAFESAQEFVINRELHGEEITPFLNELIEDSYYFDNYYHQTALGKTSDHEFLMDNSLYPLPNSAAFFTHSQNEYYALPEIIKEQKGYNSYVFHANNASFWNRNVMYESLGYDEFFDVESYDFTKEDTIGWGLNDKMYFEQSVDILKEQEDPFYAKFITLTNHFPFDIPEEEASLDPYESDSVTLNQYFQTVRYTDEAIEDFMNKMKEEGLYEDTIFIIGGDHYGVPSYHNEALGKYLGKEITPFEDVKLQKVPFIIHIPGHEDDRTISTLAGQIDYKPTILNMLGIELEEDIRFGSNIFDKPSDRKDFIAFRDGRVVGKDYVYASGVCYDNETGEPVEEETACEDIREQATKELNYSDEIIYGDLLRFYDFESGEVIEAEEEQDE</sequence>
<evidence type="ECO:0000313" key="13">
    <source>
        <dbReference type="EMBL" id="SER21156.1"/>
    </source>
</evidence>
<name>A0A1H9MBT0_9BACI</name>
<keyword evidence="13" id="KW-0808">Transferase</keyword>
<feature type="binding site" evidence="10">
    <location>
        <position position="296"/>
    </location>
    <ligand>
        <name>Mn(2+)</name>
        <dbReference type="ChEBI" id="CHEBI:29035"/>
    </ligand>
</feature>
<evidence type="ECO:0000256" key="11">
    <source>
        <dbReference type="SAM" id="Phobius"/>
    </source>
</evidence>
<keyword evidence="9" id="KW-0479">Metal-binding</keyword>